<keyword evidence="2" id="KW-1185">Reference proteome</keyword>
<accession>A0A0D7X386</accession>
<dbReference type="EMBL" id="JTHP01000014">
    <property type="protein sequence ID" value="KJD45880.1"/>
    <property type="molecule type" value="Genomic_DNA"/>
</dbReference>
<dbReference type="AlphaFoldDB" id="A0A0D7X386"/>
<gene>
    <name evidence="1" type="ORF">QD47_09560</name>
</gene>
<reference evidence="1 2" key="1">
    <citation type="submission" date="2014-11" db="EMBL/GenBank/DDBJ databases">
        <title>Draft Genome Sequences of Paenibacillus polymyxa NRRL B-30509 and Paenibacillus terrae NRRL B-30644, Strains from a Poultry Environment that Produce Tridecaptin A and Paenicidins.</title>
        <authorList>
            <person name="van Belkum M.J."/>
            <person name="Lohans C.T."/>
            <person name="Vederas J.C."/>
        </authorList>
    </citation>
    <scope>NUCLEOTIDE SEQUENCE [LARGE SCALE GENOMIC DNA]</scope>
    <source>
        <strain evidence="1 2">NRRL B-30644</strain>
    </source>
</reference>
<dbReference type="Proteomes" id="UP000032534">
    <property type="component" value="Unassembled WGS sequence"/>
</dbReference>
<dbReference type="PATRIC" id="fig|159743.3.peg.2128"/>
<sequence length="70" mass="8113">MSKQTTLQDLINEYALVAGELSTDGIHIEPKQFIMTVIMDEDYPYEVVRAFLDNYYCSDKLEVILRCVYG</sequence>
<proteinExistence type="predicted"/>
<name>A0A0D7X386_9BACL</name>
<evidence type="ECO:0000313" key="1">
    <source>
        <dbReference type="EMBL" id="KJD45880.1"/>
    </source>
</evidence>
<comment type="caution">
    <text evidence="1">The sequence shown here is derived from an EMBL/GenBank/DDBJ whole genome shotgun (WGS) entry which is preliminary data.</text>
</comment>
<organism evidence="1 2">
    <name type="scientific">Paenibacillus terrae</name>
    <dbReference type="NCBI Taxonomy" id="159743"/>
    <lineage>
        <taxon>Bacteria</taxon>
        <taxon>Bacillati</taxon>
        <taxon>Bacillota</taxon>
        <taxon>Bacilli</taxon>
        <taxon>Bacillales</taxon>
        <taxon>Paenibacillaceae</taxon>
        <taxon>Paenibacillus</taxon>
    </lineage>
</organism>
<evidence type="ECO:0000313" key="2">
    <source>
        <dbReference type="Proteomes" id="UP000032534"/>
    </source>
</evidence>
<protein>
    <submittedName>
        <fullName evidence="1">Uncharacterized protein</fullName>
    </submittedName>
</protein>